<reference evidence="1 2" key="1">
    <citation type="journal article" date="2018" name="Sci. Rep.">
        <title>Genomic signatures of local adaptation to the degree of environmental predictability in rotifers.</title>
        <authorList>
            <person name="Franch-Gras L."/>
            <person name="Hahn C."/>
            <person name="Garcia-Roger E.M."/>
            <person name="Carmona M.J."/>
            <person name="Serra M."/>
            <person name="Gomez A."/>
        </authorList>
    </citation>
    <scope>NUCLEOTIDE SEQUENCE [LARGE SCALE GENOMIC DNA]</scope>
    <source>
        <strain evidence="1">HYR1</strain>
    </source>
</reference>
<gene>
    <name evidence="1" type="ORF">BpHYR1_013659</name>
</gene>
<dbReference type="Proteomes" id="UP000276133">
    <property type="component" value="Unassembled WGS sequence"/>
</dbReference>
<protein>
    <submittedName>
        <fullName evidence="1">Uncharacterized protein</fullName>
    </submittedName>
</protein>
<organism evidence="1 2">
    <name type="scientific">Brachionus plicatilis</name>
    <name type="common">Marine rotifer</name>
    <name type="synonym">Brachionus muelleri</name>
    <dbReference type="NCBI Taxonomy" id="10195"/>
    <lineage>
        <taxon>Eukaryota</taxon>
        <taxon>Metazoa</taxon>
        <taxon>Spiralia</taxon>
        <taxon>Gnathifera</taxon>
        <taxon>Rotifera</taxon>
        <taxon>Eurotatoria</taxon>
        <taxon>Monogononta</taxon>
        <taxon>Pseudotrocha</taxon>
        <taxon>Ploima</taxon>
        <taxon>Brachionidae</taxon>
        <taxon>Brachionus</taxon>
    </lineage>
</organism>
<dbReference type="EMBL" id="REGN01000642">
    <property type="protein sequence ID" value="RNA40441.1"/>
    <property type="molecule type" value="Genomic_DNA"/>
</dbReference>
<evidence type="ECO:0000313" key="1">
    <source>
        <dbReference type="EMBL" id="RNA40441.1"/>
    </source>
</evidence>
<accession>A0A3M7SX76</accession>
<name>A0A3M7SX76_BRAPC</name>
<sequence length="79" mass="9232">MDHINSNVKCPKIINRNIELRPNNLFTETNINPEPIQIYSKLNKKKPYKSYGPSKSYGKEVLKELSQQPKLNMHYAELT</sequence>
<keyword evidence="2" id="KW-1185">Reference proteome</keyword>
<proteinExistence type="predicted"/>
<evidence type="ECO:0000313" key="2">
    <source>
        <dbReference type="Proteomes" id="UP000276133"/>
    </source>
</evidence>
<comment type="caution">
    <text evidence="1">The sequence shown here is derived from an EMBL/GenBank/DDBJ whole genome shotgun (WGS) entry which is preliminary data.</text>
</comment>
<dbReference type="AlphaFoldDB" id="A0A3M7SX76"/>